<dbReference type="GO" id="GO:0016020">
    <property type="term" value="C:membrane"/>
    <property type="evidence" value="ECO:0007669"/>
    <property type="project" value="InterPro"/>
</dbReference>
<organism evidence="4 5">
    <name type="scientific">Labedella populi</name>
    <dbReference type="NCBI Taxonomy" id="2498850"/>
    <lineage>
        <taxon>Bacteria</taxon>
        <taxon>Bacillati</taxon>
        <taxon>Actinomycetota</taxon>
        <taxon>Actinomycetes</taxon>
        <taxon>Micrococcales</taxon>
        <taxon>Microbacteriaceae</taxon>
        <taxon>Labedella</taxon>
    </lineage>
</organism>
<feature type="transmembrane region" description="Helical" evidence="2">
    <location>
        <begin position="227"/>
        <end position="248"/>
    </location>
</feature>
<feature type="transmembrane region" description="Helical" evidence="2">
    <location>
        <begin position="89"/>
        <end position="108"/>
    </location>
</feature>
<gene>
    <name evidence="4" type="ORF">ELQ92_12105</name>
</gene>
<dbReference type="Proteomes" id="UP000288603">
    <property type="component" value="Unassembled WGS sequence"/>
</dbReference>
<accession>A0A3S3ZLC0</accession>
<feature type="transmembrane region" description="Helical" evidence="2">
    <location>
        <begin position="176"/>
        <end position="196"/>
    </location>
</feature>
<evidence type="ECO:0000313" key="5">
    <source>
        <dbReference type="Proteomes" id="UP000288603"/>
    </source>
</evidence>
<name>A0A3S3ZLC0_9MICO</name>
<keyword evidence="2" id="KW-0472">Membrane</keyword>
<feature type="transmembrane region" description="Helical" evidence="2">
    <location>
        <begin position="145"/>
        <end position="164"/>
    </location>
</feature>
<dbReference type="RefSeq" id="WP_128499333.1">
    <property type="nucleotide sequence ID" value="NZ_RZNC01000004.1"/>
</dbReference>
<feature type="transmembrane region" description="Helical" evidence="2">
    <location>
        <begin position="282"/>
        <end position="299"/>
    </location>
</feature>
<evidence type="ECO:0000256" key="2">
    <source>
        <dbReference type="SAM" id="Phobius"/>
    </source>
</evidence>
<evidence type="ECO:0000256" key="1">
    <source>
        <dbReference type="ARBA" id="ARBA00007362"/>
    </source>
</evidence>
<proteinExistence type="inferred from homology"/>
<evidence type="ECO:0000313" key="4">
    <source>
        <dbReference type="EMBL" id="RWZ59568.1"/>
    </source>
</evidence>
<sequence length="300" mass="29296">MITVALGLVGALVYGAADFLGGVAARRMHVLLATALSAGAGLVVLATASLLVPGAWSPGAVFWGALSGLAGTVAVALLYASLAIGPMSILSPLTAVVSAVVPVTWGLAGGETLGPLAMGAAALALVAVVLVGFVPEEGAVRPSGLGLALAVGSGVMIGAFLILIDRTPAESGLVPLVVNRIVSTAVMFAAFGLTILTARMRARGLGTIPAASAAPAGARTAGLPTGLLLALGCGVLDATANAVILIGLRVGELTIMSVLVALYPAGTILLAALVLRERVAPVQWTGLVLALSAAGILAVA</sequence>
<dbReference type="AlphaFoldDB" id="A0A3S3ZLC0"/>
<feature type="transmembrane region" description="Helical" evidence="2">
    <location>
        <begin position="6"/>
        <end position="24"/>
    </location>
</feature>
<comment type="similarity">
    <text evidence="1">Belongs to the EamA transporter family.</text>
</comment>
<dbReference type="OrthoDB" id="68076at2"/>
<keyword evidence="2" id="KW-1133">Transmembrane helix</keyword>
<keyword evidence="2" id="KW-0812">Transmembrane</keyword>
<reference evidence="4 5" key="1">
    <citation type="submission" date="2018-12" db="EMBL/GenBank/DDBJ databases">
        <authorList>
            <person name="Li F."/>
        </authorList>
    </citation>
    <scope>NUCLEOTIDE SEQUENCE [LARGE SCALE GENOMIC DNA]</scope>
    <source>
        <strain evidence="4 5">8H24J-4-2</strain>
    </source>
</reference>
<dbReference type="Pfam" id="PF00892">
    <property type="entry name" value="EamA"/>
    <property type="match status" value="1"/>
</dbReference>
<evidence type="ECO:0000259" key="3">
    <source>
        <dbReference type="Pfam" id="PF00892"/>
    </source>
</evidence>
<feature type="transmembrane region" description="Helical" evidence="2">
    <location>
        <begin position="62"/>
        <end position="82"/>
    </location>
</feature>
<feature type="transmembrane region" description="Helical" evidence="2">
    <location>
        <begin position="254"/>
        <end position="275"/>
    </location>
</feature>
<dbReference type="SUPFAM" id="SSF103481">
    <property type="entry name" value="Multidrug resistance efflux transporter EmrE"/>
    <property type="match status" value="1"/>
</dbReference>
<dbReference type="EMBL" id="RZNC01000004">
    <property type="protein sequence ID" value="RWZ59568.1"/>
    <property type="molecule type" value="Genomic_DNA"/>
</dbReference>
<keyword evidence="5" id="KW-1185">Reference proteome</keyword>
<feature type="domain" description="EamA" evidence="3">
    <location>
        <begin position="145"/>
        <end position="296"/>
    </location>
</feature>
<dbReference type="InterPro" id="IPR000620">
    <property type="entry name" value="EamA_dom"/>
</dbReference>
<feature type="transmembrane region" description="Helical" evidence="2">
    <location>
        <begin position="114"/>
        <end position="133"/>
    </location>
</feature>
<dbReference type="InterPro" id="IPR037185">
    <property type="entry name" value="EmrE-like"/>
</dbReference>
<protein>
    <submittedName>
        <fullName evidence="4">EamA/RhaT family transporter</fullName>
    </submittedName>
</protein>
<comment type="caution">
    <text evidence="4">The sequence shown here is derived from an EMBL/GenBank/DDBJ whole genome shotgun (WGS) entry which is preliminary data.</text>
</comment>
<feature type="transmembrane region" description="Helical" evidence="2">
    <location>
        <begin position="31"/>
        <end position="56"/>
    </location>
</feature>